<dbReference type="Proteomes" id="UP000249725">
    <property type="component" value="Unassembled WGS sequence"/>
</dbReference>
<dbReference type="Gene3D" id="1.10.10.10">
    <property type="entry name" value="Winged helix-like DNA-binding domain superfamily/Winged helix DNA-binding domain"/>
    <property type="match status" value="1"/>
</dbReference>
<evidence type="ECO:0000256" key="2">
    <source>
        <dbReference type="PROSITE-ProRule" id="PRU01091"/>
    </source>
</evidence>
<evidence type="ECO:0000256" key="3">
    <source>
        <dbReference type="SAM" id="MobiDB-lite"/>
    </source>
</evidence>
<dbReference type="AlphaFoldDB" id="A0A328ADI1"/>
<dbReference type="GO" id="GO:0000160">
    <property type="term" value="P:phosphorelay signal transduction system"/>
    <property type="evidence" value="ECO:0007669"/>
    <property type="project" value="InterPro"/>
</dbReference>
<keyword evidence="1 2" id="KW-0238">DNA-binding</keyword>
<dbReference type="InterPro" id="IPR036388">
    <property type="entry name" value="WH-like_DNA-bd_sf"/>
</dbReference>
<dbReference type="InterPro" id="IPR011990">
    <property type="entry name" value="TPR-like_helical_dom_sf"/>
</dbReference>
<dbReference type="PROSITE" id="PS51755">
    <property type="entry name" value="OMPR_PHOB"/>
    <property type="match status" value="1"/>
</dbReference>
<protein>
    <recommendedName>
        <fullName evidence="4">OmpR/PhoB-type domain-containing protein</fullName>
    </recommendedName>
</protein>
<name>A0A328ADI1_9CAUL</name>
<evidence type="ECO:0000256" key="1">
    <source>
        <dbReference type="ARBA" id="ARBA00023125"/>
    </source>
</evidence>
<dbReference type="PANTHER" id="PTHR47691">
    <property type="entry name" value="REGULATOR-RELATED"/>
    <property type="match status" value="1"/>
</dbReference>
<feature type="DNA-binding region" description="OmpR/PhoB-type" evidence="2">
    <location>
        <begin position="46"/>
        <end position="147"/>
    </location>
</feature>
<dbReference type="PRINTS" id="PR00364">
    <property type="entry name" value="DISEASERSIST"/>
</dbReference>
<dbReference type="EMBL" id="QFYR01000002">
    <property type="protein sequence ID" value="RAK52719.1"/>
    <property type="molecule type" value="Genomic_DNA"/>
</dbReference>
<feature type="region of interest" description="Disordered" evidence="3">
    <location>
        <begin position="1"/>
        <end position="46"/>
    </location>
</feature>
<dbReference type="OrthoDB" id="4473689at2"/>
<evidence type="ECO:0000313" key="5">
    <source>
        <dbReference type="EMBL" id="RAK52719.1"/>
    </source>
</evidence>
<feature type="domain" description="OmpR/PhoB-type" evidence="4">
    <location>
        <begin position="46"/>
        <end position="147"/>
    </location>
</feature>
<dbReference type="PANTHER" id="PTHR47691:SF3">
    <property type="entry name" value="HTH-TYPE TRANSCRIPTIONAL REGULATOR RV0890C-RELATED"/>
    <property type="match status" value="1"/>
</dbReference>
<dbReference type="SUPFAM" id="SSF52540">
    <property type="entry name" value="P-loop containing nucleoside triphosphate hydrolases"/>
    <property type="match status" value="1"/>
</dbReference>
<dbReference type="GO" id="GO:0006355">
    <property type="term" value="P:regulation of DNA-templated transcription"/>
    <property type="evidence" value="ECO:0007669"/>
    <property type="project" value="InterPro"/>
</dbReference>
<sequence>MLAAGAQHAQPISNPEPPAPGGVRSSSERSRGAGFGQARGRPARSGAMAELSGYRFGPFELRQGRLLADGEAVPLGSRALAVLEVLVEHAGEIVSHRELMARVWPNTTVEEANLRVHMTAVRRALSQDPKGEAFVENIPGRGYRFSSVEGGRGEPPTPRAATPEVLRLPAALTPMIGREANVADVAEQLQHRRLLVIVGAGGMGKTTLALGAARLAAAGFRHGACLVELAAATDAGSVATAVAAGLGLGITSDDMLPGVLAGLESKHLLLVLDNCERVVDAAAVFVETVLRTAPGVTILATSREALRAEGEWTYRLPPLAFPEQAEGEPGDRLRSYPAVQLFLERASAQAAADVQDPDLPVIGSLCRRLDGIPLAIEFAAATCGVVELEVLEREIGQRLDLLAQGRRTALPRHQTLRATLDWSYETLAEDEREVLQTLGVFCTRFTLEEAEALVAATGSPSRPTRDTLRRLIDTSLLATDTAEPADGQPRRFHRLLDTTRTYALDKLRASGRSDGVLAERGRLLCLRLREVAAAGDHAAMMACSRLMDDVRFVLDWAFADPQRAVFAVELTAAAIPFWLRLSLLTDNQRFLDLALASVDFPSCEPRQRCAVHMVSGMADYVSNGLTRAAVGHFVQARELACGMGDKATELLLTWVLQGLSGNAGDYTAAMQYAREYGERLPPRPEPLYVARRHRLLGRALHDLGRHGEAQAHLLEALSRPREAFPKIIITGYDVDQWCAARATYARVLWVTGRPDEAIDTAESCLDELLWLNHPYTSSWTLAINLCPVMIWSGQLDAARRYVEILTASSKQTFALWHHWGLRYRAVLDRLEGNPAAPAELRPAPRSVRMPALDELFATLLPPEDPSAAFQRFSDNDEVWFAPEMHRSRGAARLRGGGPGAVAEAEQAFRHALALSERQGALGWGLRAAASLAELLAASDRRTEAHASLHRLLERVDATSLTNDVVHARALLEQLRASGTDGSRLRSDACDHG</sequence>
<dbReference type="InterPro" id="IPR001867">
    <property type="entry name" value="OmpR/PhoB-type_DNA-bd"/>
</dbReference>
<dbReference type="GO" id="GO:0003677">
    <property type="term" value="F:DNA binding"/>
    <property type="evidence" value="ECO:0007669"/>
    <property type="project" value="UniProtKB-UniRule"/>
</dbReference>
<dbReference type="SMART" id="SM00862">
    <property type="entry name" value="Trans_reg_C"/>
    <property type="match status" value="1"/>
</dbReference>
<dbReference type="Gene3D" id="1.25.40.10">
    <property type="entry name" value="Tetratricopeptide repeat domain"/>
    <property type="match status" value="1"/>
</dbReference>
<dbReference type="SUPFAM" id="SSF48452">
    <property type="entry name" value="TPR-like"/>
    <property type="match status" value="1"/>
</dbReference>
<evidence type="ECO:0000313" key="6">
    <source>
        <dbReference type="Proteomes" id="UP000249725"/>
    </source>
</evidence>
<dbReference type="Pfam" id="PF00486">
    <property type="entry name" value="Trans_reg_C"/>
    <property type="match status" value="1"/>
</dbReference>
<dbReference type="Gene3D" id="3.40.50.300">
    <property type="entry name" value="P-loop containing nucleotide triphosphate hydrolases"/>
    <property type="match status" value="1"/>
</dbReference>
<accession>A0A328ADI1</accession>
<comment type="caution">
    <text evidence="5">The sequence shown here is derived from an EMBL/GenBank/DDBJ whole genome shotgun (WGS) entry which is preliminary data.</text>
</comment>
<dbReference type="InterPro" id="IPR027417">
    <property type="entry name" value="P-loop_NTPase"/>
</dbReference>
<proteinExistence type="predicted"/>
<dbReference type="SUPFAM" id="SSF46894">
    <property type="entry name" value="C-terminal effector domain of the bipartite response regulators"/>
    <property type="match status" value="1"/>
</dbReference>
<reference evidence="6" key="1">
    <citation type="submission" date="2018-05" db="EMBL/GenBank/DDBJ databases">
        <authorList>
            <person name="Li X."/>
        </authorList>
    </citation>
    <scope>NUCLEOTIDE SEQUENCE [LARGE SCALE GENOMIC DNA]</scope>
    <source>
        <strain evidence="6">YIM 73061</strain>
    </source>
</reference>
<dbReference type="CDD" id="cd00383">
    <property type="entry name" value="trans_reg_C"/>
    <property type="match status" value="1"/>
</dbReference>
<gene>
    <name evidence="5" type="ORF">DJ018_11035</name>
</gene>
<dbReference type="InterPro" id="IPR016032">
    <property type="entry name" value="Sig_transdc_resp-reg_C-effctor"/>
</dbReference>
<organism evidence="5 6">
    <name type="scientific">Phenylobacterium deserti</name>
    <dbReference type="NCBI Taxonomy" id="1914756"/>
    <lineage>
        <taxon>Bacteria</taxon>
        <taxon>Pseudomonadati</taxon>
        <taxon>Pseudomonadota</taxon>
        <taxon>Alphaproteobacteria</taxon>
        <taxon>Caulobacterales</taxon>
        <taxon>Caulobacteraceae</taxon>
        <taxon>Phenylobacterium</taxon>
    </lineage>
</organism>
<keyword evidence="6" id="KW-1185">Reference proteome</keyword>
<evidence type="ECO:0000259" key="4">
    <source>
        <dbReference type="PROSITE" id="PS51755"/>
    </source>
</evidence>